<evidence type="ECO:0000256" key="6">
    <source>
        <dbReference type="ARBA" id="ARBA00023128"/>
    </source>
</evidence>
<keyword evidence="6" id="KW-0496">Mitochondrion</keyword>
<evidence type="ECO:0000256" key="7">
    <source>
        <dbReference type="ARBA" id="ARBA00023136"/>
    </source>
</evidence>
<evidence type="ECO:0000256" key="11">
    <source>
        <dbReference type="ARBA" id="ARBA00047761"/>
    </source>
</evidence>
<dbReference type="SUPFAM" id="SSF53254">
    <property type="entry name" value="Phosphoglycerate mutase-like"/>
    <property type="match status" value="2"/>
</dbReference>
<keyword evidence="5" id="KW-0378">Hydrolase</keyword>
<evidence type="ECO:0000313" key="15">
    <source>
        <dbReference type="EMBL" id="KAK0420278.1"/>
    </source>
</evidence>
<organism evidence="15 16">
    <name type="scientific">Steinernema hermaphroditum</name>
    <dbReference type="NCBI Taxonomy" id="289476"/>
    <lineage>
        <taxon>Eukaryota</taxon>
        <taxon>Metazoa</taxon>
        <taxon>Ecdysozoa</taxon>
        <taxon>Nematoda</taxon>
        <taxon>Chromadorea</taxon>
        <taxon>Rhabditida</taxon>
        <taxon>Tylenchina</taxon>
        <taxon>Panagrolaimomorpha</taxon>
        <taxon>Strongyloidoidea</taxon>
        <taxon>Steinernematidae</taxon>
        <taxon>Steinernema</taxon>
    </lineage>
</organism>
<dbReference type="GO" id="GO:0090141">
    <property type="term" value="P:positive regulation of mitochondrial fission"/>
    <property type="evidence" value="ECO:0007669"/>
    <property type="project" value="TreeGrafter"/>
</dbReference>
<evidence type="ECO:0000256" key="3">
    <source>
        <dbReference type="ARBA" id="ARBA00013081"/>
    </source>
</evidence>
<name>A0AA39I9G3_9BILA</name>
<evidence type="ECO:0000256" key="12">
    <source>
        <dbReference type="ARBA" id="ARBA00048336"/>
    </source>
</evidence>
<evidence type="ECO:0000256" key="8">
    <source>
        <dbReference type="ARBA" id="ARBA00039765"/>
    </source>
</evidence>
<dbReference type="Pfam" id="PF00300">
    <property type="entry name" value="His_Phos_1"/>
    <property type="match status" value="2"/>
</dbReference>
<dbReference type="InterPro" id="IPR029033">
    <property type="entry name" value="His_PPase_superfam"/>
</dbReference>
<accession>A0AA39I9G3</accession>
<proteinExistence type="inferred from homology"/>
<comment type="catalytic activity">
    <reaction evidence="12">
        <text>O-phospho-L-threonyl-[protein] + H2O = L-threonyl-[protein] + phosphate</text>
        <dbReference type="Rhea" id="RHEA:47004"/>
        <dbReference type="Rhea" id="RHEA-COMP:11060"/>
        <dbReference type="Rhea" id="RHEA-COMP:11605"/>
        <dbReference type="ChEBI" id="CHEBI:15377"/>
        <dbReference type="ChEBI" id="CHEBI:30013"/>
        <dbReference type="ChEBI" id="CHEBI:43474"/>
        <dbReference type="ChEBI" id="CHEBI:61977"/>
        <dbReference type="EC" id="3.1.3.16"/>
    </reaction>
</comment>
<evidence type="ECO:0000256" key="14">
    <source>
        <dbReference type="PIRSR" id="PIRSR613078-2"/>
    </source>
</evidence>
<dbReference type="FunFam" id="3.40.50.1240:FF:000009">
    <property type="entry name" value="serine/threonine-protein phosphatase PGAM5, mitochondrial isoform X1"/>
    <property type="match status" value="1"/>
</dbReference>
<comment type="caution">
    <text evidence="15">The sequence shown here is derived from an EMBL/GenBank/DDBJ whole genome shotgun (WGS) entry which is preliminary data.</text>
</comment>
<feature type="binding site" evidence="14">
    <location>
        <begin position="387"/>
        <end position="392"/>
    </location>
    <ligand>
        <name>substrate</name>
    </ligand>
</feature>
<gene>
    <name evidence="15" type="ORF">QR680_014598</name>
</gene>
<sequence length="569" mass="64331">MVILTRFARYGAFGAAALSSAYFLRDEAKAFVGSKTSFDSSFSSSSTSFNDNFPRGKWDYNWDSRDPMSMVDEAKYEAADAETRKEMLEKAKPTATRHIFLIRHGQYHTESDIKNLTELGRQQASMCGERLAKSGFKFNAVTMSTMNRATETANLILAELPKDIPIASDSVLEEGAPYPPEPPVAHWRPKQKKFFAEGSRIEAAFRKYIHRASKRQKEDSYEVIVCHANVIRYFICRALQFPPEGWLRMSLGHSSITWLTIRPNGNVSIRSIGDIGHLPSEKSVMVILARLTRYGAFGVAAVSSAYFLRQEAKSFVGSKSSFQSSHSSNSPLFNDDFPRAKWNHNWDNRDPISMVDERKYNAADNETRNEMLEKATPKAIRNIFLIRHGQYNTKSDVQNLTELGRQQASICGERLAKSGFKFNIVTMSTMTRATETANLILAELPKDISVASDSILEEGAPYPAEPPSSRWRPKEAYFTQGSRIEAAFRKYIHRAPTWQKEDSYEAIVCHANVIRYFICRALQFPPEGWLRMSLGHSSITWVRIRPNGHVSIRSIGDIGHLPSEKVSFS</sequence>
<evidence type="ECO:0000256" key="9">
    <source>
        <dbReference type="ARBA" id="ARBA00040722"/>
    </source>
</evidence>
<evidence type="ECO:0000256" key="10">
    <source>
        <dbReference type="ARBA" id="ARBA00042520"/>
    </source>
</evidence>
<keyword evidence="4" id="KW-1000">Mitochondrion outer membrane</keyword>
<dbReference type="PANTHER" id="PTHR20935">
    <property type="entry name" value="PHOSPHOGLYCERATE MUTASE-RELATED"/>
    <property type="match status" value="1"/>
</dbReference>
<feature type="binding site" evidence="14">
    <location>
        <position position="432"/>
    </location>
    <ligand>
        <name>substrate</name>
    </ligand>
</feature>
<comment type="subcellular location">
    <subcellularLocation>
        <location evidence="1">Mitochondrion outer membrane</location>
    </subcellularLocation>
</comment>
<dbReference type="AlphaFoldDB" id="A0AA39I9G3"/>
<evidence type="ECO:0000256" key="2">
    <source>
        <dbReference type="ARBA" id="ARBA00006717"/>
    </source>
</evidence>
<dbReference type="EC" id="3.1.3.16" evidence="3"/>
<dbReference type="InterPro" id="IPR013078">
    <property type="entry name" value="His_Pase_superF_clade-1"/>
</dbReference>
<comment type="similarity">
    <text evidence="2">Belongs to the phosphoglycerate mutase family. BPG-dependent PGAM subfamily.</text>
</comment>
<dbReference type="EMBL" id="JAUCMV010000002">
    <property type="protein sequence ID" value="KAK0420278.1"/>
    <property type="molecule type" value="Genomic_DNA"/>
</dbReference>
<evidence type="ECO:0000256" key="5">
    <source>
        <dbReference type="ARBA" id="ARBA00022801"/>
    </source>
</evidence>
<evidence type="ECO:0000256" key="13">
    <source>
        <dbReference type="ARBA" id="ARBA00059411"/>
    </source>
</evidence>
<dbReference type="Proteomes" id="UP001175271">
    <property type="component" value="Unassembled WGS sequence"/>
</dbReference>
<reference evidence="15" key="1">
    <citation type="submission" date="2023-06" db="EMBL/GenBank/DDBJ databases">
        <title>Genomic analysis of the entomopathogenic nematode Steinernema hermaphroditum.</title>
        <authorList>
            <person name="Schwarz E.M."/>
            <person name="Heppert J.K."/>
            <person name="Baniya A."/>
            <person name="Schwartz H.T."/>
            <person name="Tan C.-H."/>
            <person name="Antoshechkin I."/>
            <person name="Sternberg P.W."/>
            <person name="Goodrich-Blair H."/>
            <person name="Dillman A.R."/>
        </authorList>
    </citation>
    <scope>NUCLEOTIDE SEQUENCE</scope>
    <source>
        <strain evidence="15">PS9179</strain>
        <tissue evidence="15">Whole animal</tissue>
    </source>
</reference>
<dbReference type="GO" id="GO:0005741">
    <property type="term" value="C:mitochondrial outer membrane"/>
    <property type="evidence" value="ECO:0007669"/>
    <property type="project" value="UniProtKB-SubCell"/>
</dbReference>
<dbReference type="CDD" id="cd07067">
    <property type="entry name" value="HP_PGM_like"/>
    <property type="match status" value="2"/>
</dbReference>
<comment type="function">
    <text evidence="13">Displays phosphatase activity for serine/threonine residues. Has apparently no phosphoglycerate mutase activity.</text>
</comment>
<evidence type="ECO:0000256" key="4">
    <source>
        <dbReference type="ARBA" id="ARBA00022787"/>
    </source>
</evidence>
<keyword evidence="16" id="KW-1185">Reference proteome</keyword>
<dbReference type="Gene3D" id="3.40.50.1240">
    <property type="entry name" value="Phosphoglycerate mutase-like"/>
    <property type="match status" value="2"/>
</dbReference>
<protein>
    <recommendedName>
        <fullName evidence="8">Serine/threonine-protein phosphatase PGAM5, mitochondrial</fullName>
        <ecNumber evidence="3">3.1.3.16</ecNumber>
    </recommendedName>
    <alternativeName>
        <fullName evidence="10">Phosphoglycerate mutase family member 5 homolog</fullName>
    </alternativeName>
    <alternativeName>
        <fullName evidence="9">Serine/threonine-protein phosphatase Pgam5, mitochondrial</fullName>
    </alternativeName>
</protein>
<dbReference type="SMART" id="SM00855">
    <property type="entry name" value="PGAM"/>
    <property type="match status" value="2"/>
</dbReference>
<dbReference type="PANTHER" id="PTHR20935:SF0">
    <property type="entry name" value="SERINE_THREONINE-PROTEIN PHOSPHATASE PGAM5, MITOCHONDRIAL"/>
    <property type="match status" value="1"/>
</dbReference>
<evidence type="ECO:0000313" key="16">
    <source>
        <dbReference type="Proteomes" id="UP001175271"/>
    </source>
</evidence>
<dbReference type="GO" id="GO:0004722">
    <property type="term" value="F:protein serine/threonine phosphatase activity"/>
    <property type="evidence" value="ECO:0007669"/>
    <property type="project" value="UniProtKB-EC"/>
</dbReference>
<comment type="catalytic activity">
    <reaction evidence="11">
        <text>O-phospho-L-seryl-[protein] + H2O = L-seryl-[protein] + phosphate</text>
        <dbReference type="Rhea" id="RHEA:20629"/>
        <dbReference type="Rhea" id="RHEA-COMP:9863"/>
        <dbReference type="Rhea" id="RHEA-COMP:11604"/>
        <dbReference type="ChEBI" id="CHEBI:15377"/>
        <dbReference type="ChEBI" id="CHEBI:29999"/>
        <dbReference type="ChEBI" id="CHEBI:43474"/>
        <dbReference type="ChEBI" id="CHEBI:83421"/>
        <dbReference type="EC" id="3.1.3.16"/>
    </reaction>
</comment>
<evidence type="ECO:0000256" key="1">
    <source>
        <dbReference type="ARBA" id="ARBA00004294"/>
    </source>
</evidence>
<dbReference type="InterPro" id="IPR051021">
    <property type="entry name" value="Mito_Ser/Thr_phosphatase"/>
</dbReference>
<keyword evidence="7" id="KW-0472">Membrane</keyword>